<dbReference type="InterPro" id="IPR036397">
    <property type="entry name" value="RNaseH_sf"/>
</dbReference>
<dbReference type="SUPFAM" id="SSF53098">
    <property type="entry name" value="Ribonuclease H-like"/>
    <property type="match status" value="1"/>
</dbReference>
<evidence type="ECO:0000256" key="1">
    <source>
        <dbReference type="ARBA" id="ARBA00022722"/>
    </source>
</evidence>
<reference evidence="4" key="2">
    <citation type="submission" date="2013-04" db="UniProtKB">
        <authorList>
            <consortium name="EnsemblPlants"/>
        </authorList>
    </citation>
    <scope>IDENTIFICATION</scope>
</reference>
<dbReference type="Gene3D" id="3.30.420.10">
    <property type="entry name" value="Ribonuclease H-like superfamily/Ribonuclease H"/>
    <property type="match status" value="1"/>
</dbReference>
<dbReference type="GO" id="GO:0003676">
    <property type="term" value="F:nucleic acid binding"/>
    <property type="evidence" value="ECO:0007669"/>
    <property type="project" value="InterPro"/>
</dbReference>
<evidence type="ECO:0000259" key="3">
    <source>
        <dbReference type="SMART" id="SM00474"/>
    </source>
</evidence>
<accession>J3L2K3</accession>
<dbReference type="GO" id="GO:0005737">
    <property type="term" value="C:cytoplasm"/>
    <property type="evidence" value="ECO:0007669"/>
    <property type="project" value="TreeGrafter"/>
</dbReference>
<dbReference type="SMART" id="SM00474">
    <property type="entry name" value="35EXOc"/>
    <property type="match status" value="1"/>
</dbReference>
<protein>
    <recommendedName>
        <fullName evidence="3">3'-5' exonuclease domain-containing protein</fullName>
    </recommendedName>
</protein>
<dbReference type="GO" id="GO:0008408">
    <property type="term" value="F:3'-5' exonuclease activity"/>
    <property type="evidence" value="ECO:0007669"/>
    <property type="project" value="InterPro"/>
</dbReference>
<dbReference type="STRING" id="4533.J3L2K3"/>
<dbReference type="PANTHER" id="PTHR13620:SF123">
    <property type="entry name" value="OS11G0222320 PROTEIN"/>
    <property type="match status" value="1"/>
</dbReference>
<evidence type="ECO:0000313" key="5">
    <source>
        <dbReference type="Proteomes" id="UP000006038"/>
    </source>
</evidence>
<evidence type="ECO:0000256" key="2">
    <source>
        <dbReference type="ARBA" id="ARBA00022801"/>
    </source>
</evidence>
<evidence type="ECO:0000313" key="4">
    <source>
        <dbReference type="EnsemblPlants" id="OB01G34590.1"/>
    </source>
</evidence>
<dbReference type="PANTHER" id="PTHR13620">
    <property type="entry name" value="3-5 EXONUCLEASE"/>
    <property type="match status" value="1"/>
</dbReference>
<dbReference type="Gramene" id="OB01G34590.1">
    <property type="protein sequence ID" value="OB01G34590.1"/>
    <property type="gene ID" value="OB01G34590"/>
</dbReference>
<keyword evidence="1" id="KW-0540">Nuclease</keyword>
<dbReference type="OMA" id="MAFPIEV"/>
<keyword evidence="5" id="KW-1185">Reference proteome</keyword>
<dbReference type="GO" id="GO:0005634">
    <property type="term" value="C:nucleus"/>
    <property type="evidence" value="ECO:0007669"/>
    <property type="project" value="TreeGrafter"/>
</dbReference>
<dbReference type="AlphaFoldDB" id="J3L2K3"/>
<dbReference type="InterPro" id="IPR012337">
    <property type="entry name" value="RNaseH-like_sf"/>
</dbReference>
<dbReference type="Proteomes" id="UP000006038">
    <property type="component" value="Chromosome 1"/>
</dbReference>
<dbReference type="FunFam" id="3.30.420.10:FF:000054">
    <property type="entry name" value="Werner Syndrome-like exonuclease"/>
    <property type="match status" value="1"/>
</dbReference>
<name>J3L2K3_ORYBR</name>
<dbReference type="eggNOG" id="KOG4373">
    <property type="taxonomic scope" value="Eukaryota"/>
</dbReference>
<dbReference type="CDD" id="cd06141">
    <property type="entry name" value="WRN_exo"/>
    <property type="match status" value="1"/>
</dbReference>
<dbReference type="EnsemblPlants" id="OB01G34590.1">
    <property type="protein sequence ID" value="OB01G34590.1"/>
    <property type="gene ID" value="OB01G34590"/>
</dbReference>
<reference evidence="4" key="1">
    <citation type="journal article" date="2013" name="Nat. Commun.">
        <title>Whole-genome sequencing of Oryza brachyantha reveals mechanisms underlying Oryza genome evolution.</title>
        <authorList>
            <person name="Chen J."/>
            <person name="Huang Q."/>
            <person name="Gao D."/>
            <person name="Wang J."/>
            <person name="Lang Y."/>
            <person name="Liu T."/>
            <person name="Li B."/>
            <person name="Bai Z."/>
            <person name="Luis Goicoechea J."/>
            <person name="Liang C."/>
            <person name="Chen C."/>
            <person name="Zhang W."/>
            <person name="Sun S."/>
            <person name="Liao Y."/>
            <person name="Zhang X."/>
            <person name="Yang L."/>
            <person name="Song C."/>
            <person name="Wang M."/>
            <person name="Shi J."/>
            <person name="Liu G."/>
            <person name="Liu J."/>
            <person name="Zhou H."/>
            <person name="Zhou W."/>
            <person name="Yu Q."/>
            <person name="An N."/>
            <person name="Chen Y."/>
            <person name="Cai Q."/>
            <person name="Wang B."/>
            <person name="Liu B."/>
            <person name="Min J."/>
            <person name="Huang Y."/>
            <person name="Wu H."/>
            <person name="Li Z."/>
            <person name="Zhang Y."/>
            <person name="Yin Y."/>
            <person name="Song W."/>
            <person name="Jiang J."/>
            <person name="Jackson S.A."/>
            <person name="Wing R.A."/>
            <person name="Wang J."/>
            <person name="Chen M."/>
        </authorList>
    </citation>
    <scope>NUCLEOTIDE SEQUENCE [LARGE SCALE GENOMIC DNA]</scope>
    <source>
        <strain evidence="4">cv. IRGC 101232</strain>
    </source>
</reference>
<dbReference type="InterPro" id="IPR051132">
    <property type="entry name" value="3-5_Exonuclease_domain"/>
</dbReference>
<dbReference type="HOGENOM" id="CLU_049674_3_2_1"/>
<dbReference type="Pfam" id="PF01612">
    <property type="entry name" value="DNA_pol_A_exo1"/>
    <property type="match status" value="1"/>
</dbReference>
<dbReference type="GO" id="GO:0006139">
    <property type="term" value="P:nucleobase-containing compound metabolic process"/>
    <property type="evidence" value="ECO:0007669"/>
    <property type="project" value="InterPro"/>
</dbReference>
<dbReference type="InterPro" id="IPR002562">
    <property type="entry name" value="3'-5'_exonuclease_dom"/>
</dbReference>
<proteinExistence type="predicted"/>
<sequence>MAGGCPPPRRANNAGRLPITYHTEVFMKDDPTAIRTTVTSSPFHAAAFLREIGREHHEQGLVVGIDTEWRECRDPDDGRRHYKVAVLQLCVGRRCLVYQIYQATKCPRELAYFLSDPDVRFVGVAVDGDVTRLAQDCNLRVTNAVDLRHAAAAALGRPELARAGLKTLALTVMNARMEKPKHVTMSNWAARALTRQQVVYACIDAFVSYEIGRLLLSGESTSSAQSSTWTIVRTTQTTSSAQSSTSSASSAQS</sequence>
<feature type="domain" description="3'-5' exonuclease" evidence="3">
    <location>
        <begin position="36"/>
        <end position="219"/>
    </location>
</feature>
<keyword evidence="2" id="KW-0378">Hydrolase</keyword>
<organism evidence="4">
    <name type="scientific">Oryza brachyantha</name>
    <name type="common">malo sina</name>
    <dbReference type="NCBI Taxonomy" id="4533"/>
    <lineage>
        <taxon>Eukaryota</taxon>
        <taxon>Viridiplantae</taxon>
        <taxon>Streptophyta</taxon>
        <taxon>Embryophyta</taxon>
        <taxon>Tracheophyta</taxon>
        <taxon>Spermatophyta</taxon>
        <taxon>Magnoliopsida</taxon>
        <taxon>Liliopsida</taxon>
        <taxon>Poales</taxon>
        <taxon>Poaceae</taxon>
        <taxon>BOP clade</taxon>
        <taxon>Oryzoideae</taxon>
        <taxon>Oryzeae</taxon>
        <taxon>Oryzinae</taxon>
        <taxon>Oryza</taxon>
    </lineage>
</organism>